<dbReference type="InterPro" id="IPR013078">
    <property type="entry name" value="His_Pase_superF_clade-1"/>
</dbReference>
<dbReference type="RefSeq" id="WP_062144506.1">
    <property type="nucleotide sequence ID" value="NZ_CP013002.1"/>
</dbReference>
<dbReference type="Pfam" id="PF00300">
    <property type="entry name" value="His_Phos_1"/>
    <property type="match status" value="1"/>
</dbReference>
<dbReference type="KEGG" id="chq:AQ619_03840"/>
<dbReference type="SMART" id="SM00855">
    <property type="entry name" value="PGAM"/>
    <property type="match status" value="1"/>
</dbReference>
<name>A0A0P0NX02_9CAUL</name>
<evidence type="ECO:0000313" key="3">
    <source>
        <dbReference type="Proteomes" id="UP000056905"/>
    </source>
</evidence>
<keyword evidence="1" id="KW-0732">Signal</keyword>
<dbReference type="AlphaFoldDB" id="A0A0P0NX02"/>
<accession>A0A0P0NX02</accession>
<dbReference type="EMBL" id="CP013002">
    <property type="protein sequence ID" value="ALL12557.1"/>
    <property type="molecule type" value="Genomic_DNA"/>
</dbReference>
<dbReference type="OrthoDB" id="3296006at2"/>
<proteinExistence type="predicted"/>
<reference evidence="2 3" key="1">
    <citation type="submission" date="2015-10" db="EMBL/GenBank/DDBJ databases">
        <title>Conservation of the essential genome among Caulobacter and Brevundimonas species.</title>
        <authorList>
            <person name="Scott D."/>
            <person name="Ely B."/>
        </authorList>
    </citation>
    <scope>NUCLEOTIDE SEQUENCE [LARGE SCALE GENOMIC DNA]</scope>
    <source>
        <strain evidence="2 3">CB4</strain>
    </source>
</reference>
<organism evidence="2 3">
    <name type="scientific">Caulobacter henricii</name>
    <dbReference type="NCBI Taxonomy" id="69395"/>
    <lineage>
        <taxon>Bacteria</taxon>
        <taxon>Pseudomonadati</taxon>
        <taxon>Pseudomonadota</taxon>
        <taxon>Alphaproteobacteria</taxon>
        <taxon>Caulobacterales</taxon>
        <taxon>Caulobacteraceae</taxon>
        <taxon>Caulobacter</taxon>
    </lineage>
</organism>
<evidence type="ECO:0000256" key="1">
    <source>
        <dbReference type="SAM" id="SignalP"/>
    </source>
</evidence>
<dbReference type="Gene3D" id="3.40.50.1240">
    <property type="entry name" value="Phosphoglycerate mutase-like"/>
    <property type="match status" value="1"/>
</dbReference>
<dbReference type="Proteomes" id="UP000056905">
    <property type="component" value="Chromosome"/>
</dbReference>
<feature type="chain" id="PRO_5006052459" evidence="1">
    <location>
        <begin position="22"/>
        <end position="173"/>
    </location>
</feature>
<evidence type="ECO:0000313" key="2">
    <source>
        <dbReference type="EMBL" id="ALL12557.1"/>
    </source>
</evidence>
<dbReference type="InterPro" id="IPR029033">
    <property type="entry name" value="His_PPase_superfam"/>
</dbReference>
<feature type="signal peptide" evidence="1">
    <location>
        <begin position="1"/>
        <end position="21"/>
    </location>
</feature>
<gene>
    <name evidence="2" type="ORF">AQ619_03840</name>
</gene>
<dbReference type="CDD" id="cd07040">
    <property type="entry name" value="HP"/>
    <property type="match status" value="1"/>
</dbReference>
<keyword evidence="3" id="KW-1185">Reference proteome</keyword>
<protein>
    <submittedName>
        <fullName evidence="2">Phosphoglycerate mutase</fullName>
    </submittedName>
</protein>
<dbReference type="SUPFAM" id="SSF53254">
    <property type="entry name" value="Phosphoglycerate mutase-like"/>
    <property type="match status" value="1"/>
</dbReference>
<dbReference type="STRING" id="69395.AQ619_03840"/>
<sequence length="173" mass="17571">MIRRIVALALVPLLAASPGLAQTVVIVRHAEKAAPSGDPDLSPAGQVRAQALAQALSGGQVVRVLVTPLKRTGQTGQPTAQAAGIEPVAVPFDGGDQAHAGRVADLARAVPVEATVLIVGHSNTVGNIARALGDPAPEAITDCDYDKMTVIHLHGTAPPTVIHTRYGAPTAAC</sequence>